<reference evidence="2 3" key="1">
    <citation type="submission" date="2019-03" db="EMBL/GenBank/DDBJ databases">
        <title>Whole genome sequence of Arthrobacter sp JH1-1.</title>
        <authorList>
            <person name="Trinh H.N."/>
        </authorList>
    </citation>
    <scope>NUCLEOTIDE SEQUENCE [LARGE SCALE GENOMIC DNA]</scope>
    <source>
        <strain evidence="2 3">JH1-1</strain>
    </source>
</reference>
<gene>
    <name evidence="2" type="ORF">E1809_24175</name>
</gene>
<dbReference type="AlphaFoldDB" id="A0A4R5K7C9"/>
<evidence type="ECO:0000313" key="2">
    <source>
        <dbReference type="EMBL" id="TDF88120.1"/>
    </source>
</evidence>
<evidence type="ECO:0000256" key="1">
    <source>
        <dbReference type="SAM" id="MobiDB-lite"/>
    </source>
</evidence>
<evidence type="ECO:0000313" key="3">
    <source>
        <dbReference type="Proteomes" id="UP000295511"/>
    </source>
</evidence>
<proteinExistence type="predicted"/>
<organism evidence="2 3">
    <name type="scientific">Arthrobacter terricola</name>
    <dbReference type="NCBI Taxonomy" id="2547396"/>
    <lineage>
        <taxon>Bacteria</taxon>
        <taxon>Bacillati</taxon>
        <taxon>Actinomycetota</taxon>
        <taxon>Actinomycetes</taxon>
        <taxon>Micrococcales</taxon>
        <taxon>Micrococcaceae</taxon>
        <taxon>Arthrobacter</taxon>
    </lineage>
</organism>
<protein>
    <submittedName>
        <fullName evidence="2">Uncharacterized protein</fullName>
    </submittedName>
</protein>
<sequence>MSLTAAEALDKIAKLVEPDDGGSWSDPSGKLEHVGDVIESTGREVNWEGPDYDDEEDDEDEEPSPPRAYTPGWITHPNSRCAVEASDG</sequence>
<keyword evidence="3" id="KW-1185">Reference proteome</keyword>
<dbReference type="Proteomes" id="UP000295511">
    <property type="component" value="Unassembled WGS sequence"/>
</dbReference>
<comment type="caution">
    <text evidence="2">The sequence shown here is derived from an EMBL/GenBank/DDBJ whole genome shotgun (WGS) entry which is preliminary data.</text>
</comment>
<feature type="compositionally biased region" description="Acidic residues" evidence="1">
    <location>
        <begin position="50"/>
        <end position="63"/>
    </location>
</feature>
<dbReference type="EMBL" id="SMRU01000047">
    <property type="protein sequence ID" value="TDF88120.1"/>
    <property type="molecule type" value="Genomic_DNA"/>
</dbReference>
<dbReference type="RefSeq" id="WP_133206800.1">
    <property type="nucleotide sequence ID" value="NZ_SMRU01000047.1"/>
</dbReference>
<feature type="region of interest" description="Disordered" evidence="1">
    <location>
        <begin position="38"/>
        <end position="88"/>
    </location>
</feature>
<accession>A0A4R5K7C9</accession>
<name>A0A4R5K7C9_9MICC</name>